<evidence type="ECO:0000313" key="2">
    <source>
        <dbReference type="EMBL" id="SVE21238.1"/>
    </source>
</evidence>
<dbReference type="NCBIfam" id="TIGR02532">
    <property type="entry name" value="IV_pilin_GFxxxE"/>
    <property type="match status" value="1"/>
</dbReference>
<keyword evidence="1" id="KW-0472">Membrane</keyword>
<reference evidence="2" key="1">
    <citation type="submission" date="2018-05" db="EMBL/GenBank/DDBJ databases">
        <authorList>
            <person name="Lanie J.A."/>
            <person name="Ng W.-L."/>
            <person name="Kazmierczak K.M."/>
            <person name="Andrzejewski T.M."/>
            <person name="Davidsen T.M."/>
            <person name="Wayne K.J."/>
            <person name="Tettelin H."/>
            <person name="Glass J.I."/>
            <person name="Rusch D."/>
            <person name="Podicherti R."/>
            <person name="Tsui H.-C.T."/>
            <person name="Winkler M.E."/>
        </authorList>
    </citation>
    <scope>NUCLEOTIDE SEQUENCE</scope>
</reference>
<feature type="transmembrane region" description="Helical" evidence="1">
    <location>
        <begin position="31"/>
        <end position="53"/>
    </location>
</feature>
<feature type="non-terminal residue" evidence="2">
    <location>
        <position position="147"/>
    </location>
</feature>
<evidence type="ECO:0008006" key="3">
    <source>
        <dbReference type="Google" id="ProtNLM"/>
    </source>
</evidence>
<name>A0A383BPF5_9ZZZZ</name>
<dbReference type="PANTHER" id="PTHR30093">
    <property type="entry name" value="GENERAL SECRETION PATHWAY PROTEIN G"/>
    <property type="match status" value="1"/>
</dbReference>
<gene>
    <name evidence="2" type="ORF">METZ01_LOCUS474092</name>
</gene>
<keyword evidence="1" id="KW-0812">Transmembrane</keyword>
<dbReference type="AlphaFoldDB" id="A0A383BPF5"/>
<proteinExistence type="predicted"/>
<keyword evidence="1" id="KW-1133">Transmembrane helix</keyword>
<dbReference type="InterPro" id="IPR012902">
    <property type="entry name" value="N_methyl_site"/>
</dbReference>
<dbReference type="PROSITE" id="PS00409">
    <property type="entry name" value="PROKAR_NTER_METHYL"/>
    <property type="match status" value="1"/>
</dbReference>
<protein>
    <recommendedName>
        <fullName evidence="3">Type II secretion system protein GspG C-terminal domain-containing protein</fullName>
    </recommendedName>
</protein>
<dbReference type="Gene3D" id="3.30.700.10">
    <property type="entry name" value="Glycoprotein, Type 4 Pilin"/>
    <property type="match status" value="1"/>
</dbReference>
<accession>A0A383BPF5</accession>
<dbReference type="SUPFAM" id="SSF54523">
    <property type="entry name" value="Pili subunits"/>
    <property type="match status" value="1"/>
</dbReference>
<dbReference type="EMBL" id="UINC01201756">
    <property type="protein sequence ID" value="SVE21238.1"/>
    <property type="molecule type" value="Genomic_DNA"/>
</dbReference>
<dbReference type="Pfam" id="PF07963">
    <property type="entry name" value="N_methyl"/>
    <property type="match status" value="1"/>
</dbReference>
<dbReference type="InterPro" id="IPR045584">
    <property type="entry name" value="Pilin-like"/>
</dbReference>
<sequence>MAAAKLRSNGADNPNQQNKTMKNQIKKGFTLIELLVVIAIIGILASMLLPTLAKAKKKANRLKCASNMGQLTKAHIGFSGDGDGFMWQLQDAEALQAYAADYRKKGPGMDGWQMRKDSYRWVDGDPGLNNPGIFAGYRYHRGWHNCE</sequence>
<evidence type="ECO:0000256" key="1">
    <source>
        <dbReference type="SAM" id="Phobius"/>
    </source>
</evidence>
<organism evidence="2">
    <name type="scientific">marine metagenome</name>
    <dbReference type="NCBI Taxonomy" id="408172"/>
    <lineage>
        <taxon>unclassified sequences</taxon>
        <taxon>metagenomes</taxon>
        <taxon>ecological metagenomes</taxon>
    </lineage>
</organism>